<reference evidence="2" key="1">
    <citation type="journal article" date="2021" name="Open Biol.">
        <title>Shared evolutionary footprints suggest mitochondrial oxidative damage underlies multiple complex I losses in fungi.</title>
        <authorList>
            <person name="Schikora-Tamarit M.A."/>
            <person name="Marcet-Houben M."/>
            <person name="Nosek J."/>
            <person name="Gabaldon T."/>
        </authorList>
    </citation>
    <scope>NUCLEOTIDE SEQUENCE</scope>
    <source>
        <strain evidence="2">CBS2887</strain>
    </source>
</reference>
<evidence type="ECO:0000256" key="1">
    <source>
        <dbReference type="SAM" id="SignalP"/>
    </source>
</evidence>
<sequence>MKLLVVSASWVLLIGDCGTVSNNELNSVDPDVETVALSMNGDFSNSGSCELAEKPNLLDNLLENLPKTGSIGFKSNLLMLLVVASISLDFTKPASKSLSFLATS</sequence>
<evidence type="ECO:0000313" key="3">
    <source>
        <dbReference type="Proteomes" id="UP000774326"/>
    </source>
</evidence>
<proteinExistence type="predicted"/>
<gene>
    <name evidence="2" type="ORF">WICPIJ_005482</name>
</gene>
<evidence type="ECO:0000313" key="2">
    <source>
        <dbReference type="EMBL" id="KAH3683555.1"/>
    </source>
</evidence>
<organism evidence="2 3">
    <name type="scientific">Wickerhamomyces pijperi</name>
    <name type="common">Yeast</name>
    <name type="synonym">Pichia pijperi</name>
    <dbReference type="NCBI Taxonomy" id="599730"/>
    <lineage>
        <taxon>Eukaryota</taxon>
        <taxon>Fungi</taxon>
        <taxon>Dikarya</taxon>
        <taxon>Ascomycota</taxon>
        <taxon>Saccharomycotina</taxon>
        <taxon>Saccharomycetes</taxon>
        <taxon>Phaffomycetales</taxon>
        <taxon>Wickerhamomycetaceae</taxon>
        <taxon>Wickerhamomyces</taxon>
    </lineage>
</organism>
<comment type="caution">
    <text evidence="2">The sequence shown here is derived from an EMBL/GenBank/DDBJ whole genome shotgun (WGS) entry which is preliminary data.</text>
</comment>
<feature type="chain" id="PRO_5040440291" evidence="1">
    <location>
        <begin position="20"/>
        <end position="104"/>
    </location>
</feature>
<keyword evidence="1" id="KW-0732">Signal</keyword>
<name>A0A9P8TLY1_WICPI</name>
<feature type="signal peptide" evidence="1">
    <location>
        <begin position="1"/>
        <end position="19"/>
    </location>
</feature>
<keyword evidence="3" id="KW-1185">Reference proteome</keyword>
<dbReference type="Proteomes" id="UP000774326">
    <property type="component" value="Unassembled WGS sequence"/>
</dbReference>
<accession>A0A9P8TLY1</accession>
<dbReference type="AlphaFoldDB" id="A0A9P8TLY1"/>
<protein>
    <submittedName>
        <fullName evidence="2">Uncharacterized protein</fullName>
    </submittedName>
</protein>
<dbReference type="EMBL" id="JAEUBG010003067">
    <property type="protein sequence ID" value="KAH3683555.1"/>
    <property type="molecule type" value="Genomic_DNA"/>
</dbReference>
<reference evidence="2" key="2">
    <citation type="submission" date="2021-01" db="EMBL/GenBank/DDBJ databases">
        <authorList>
            <person name="Schikora-Tamarit M.A."/>
        </authorList>
    </citation>
    <scope>NUCLEOTIDE SEQUENCE</scope>
    <source>
        <strain evidence="2">CBS2887</strain>
    </source>
</reference>